<evidence type="ECO:0000256" key="4">
    <source>
        <dbReference type="ARBA" id="ARBA00022679"/>
    </source>
</evidence>
<comment type="catalytic activity">
    <reaction evidence="1 13">
        <text>a 1,2-diacyl-sn-glycerol + ATP = a 1,2-diacyl-sn-glycero-3-phosphate + ADP + H(+)</text>
        <dbReference type="Rhea" id="RHEA:10272"/>
        <dbReference type="ChEBI" id="CHEBI:15378"/>
        <dbReference type="ChEBI" id="CHEBI:17815"/>
        <dbReference type="ChEBI" id="CHEBI:30616"/>
        <dbReference type="ChEBI" id="CHEBI:58608"/>
        <dbReference type="ChEBI" id="CHEBI:456216"/>
        <dbReference type="EC" id="2.7.1.107"/>
    </reaction>
</comment>
<evidence type="ECO:0000313" key="18">
    <source>
        <dbReference type="EMBL" id="KAF7992338.1"/>
    </source>
</evidence>
<evidence type="ECO:0000256" key="7">
    <source>
        <dbReference type="ARBA" id="ARBA00022741"/>
    </source>
</evidence>
<keyword evidence="12" id="KW-0472">Membrane</keyword>
<comment type="caution">
    <text evidence="18">The sequence shown here is derived from an EMBL/GenBank/DDBJ whole genome shotgun (WGS) entry which is preliminary data.</text>
</comment>
<evidence type="ECO:0000256" key="11">
    <source>
        <dbReference type="ARBA" id="ARBA00022840"/>
    </source>
</evidence>
<keyword evidence="11 13" id="KW-0067">ATP-binding</keyword>
<feature type="region of interest" description="Disordered" evidence="14">
    <location>
        <begin position="897"/>
        <end position="923"/>
    </location>
</feature>
<dbReference type="CDD" id="cd00590">
    <property type="entry name" value="RRM_SF"/>
    <property type="match status" value="1"/>
</dbReference>
<evidence type="ECO:0000256" key="13">
    <source>
        <dbReference type="RuleBase" id="RU361128"/>
    </source>
</evidence>
<dbReference type="InterPro" id="IPR000756">
    <property type="entry name" value="Diacylglycerol_kin_accessory"/>
</dbReference>
<dbReference type="Gene3D" id="2.60.200.40">
    <property type="match status" value="1"/>
</dbReference>
<dbReference type="Pfam" id="PF00130">
    <property type="entry name" value="C1_1"/>
    <property type="match status" value="2"/>
</dbReference>
<dbReference type="SMART" id="SM00046">
    <property type="entry name" value="DAGKc"/>
    <property type="match status" value="1"/>
</dbReference>
<dbReference type="GO" id="GO:0016020">
    <property type="term" value="C:membrane"/>
    <property type="evidence" value="ECO:0007669"/>
    <property type="project" value="UniProtKB-SubCell"/>
</dbReference>
<keyword evidence="7 13" id="KW-0547">Nucleotide-binding</keyword>
<feature type="domain" description="Phorbol-ester/DAG-type" evidence="15">
    <location>
        <begin position="76"/>
        <end position="125"/>
    </location>
</feature>
<evidence type="ECO:0000256" key="8">
    <source>
        <dbReference type="ARBA" id="ARBA00022771"/>
    </source>
</evidence>
<comment type="similarity">
    <text evidence="3 13">Belongs to the eukaryotic diacylglycerol kinase family.</text>
</comment>
<dbReference type="GO" id="GO:0005524">
    <property type="term" value="F:ATP binding"/>
    <property type="evidence" value="ECO:0007669"/>
    <property type="project" value="UniProtKB-KW"/>
</dbReference>
<dbReference type="FunFam" id="2.60.200.40:FF:000004">
    <property type="entry name" value="Diacylglycerol kinase"/>
    <property type="match status" value="1"/>
</dbReference>
<keyword evidence="8" id="KW-0863">Zinc-finger</keyword>
<dbReference type="CDD" id="cd20804">
    <property type="entry name" value="C1_DGKtheta_typeV_rpt2"/>
    <property type="match status" value="1"/>
</dbReference>
<feature type="domain" description="Phorbol-ester/DAG-type" evidence="15">
    <location>
        <begin position="143"/>
        <end position="194"/>
    </location>
</feature>
<dbReference type="SUPFAM" id="SSF54928">
    <property type="entry name" value="RNA-binding domain, RBD"/>
    <property type="match status" value="1"/>
</dbReference>
<evidence type="ECO:0000256" key="9">
    <source>
        <dbReference type="ARBA" id="ARBA00022777"/>
    </source>
</evidence>
<dbReference type="Pfam" id="PF24099">
    <property type="entry name" value="RBD_DGKtheta"/>
    <property type="match status" value="1"/>
</dbReference>
<dbReference type="CDD" id="cd20854">
    <property type="entry name" value="C1_DGKtheta_typeV_rpt3"/>
    <property type="match status" value="1"/>
</dbReference>
<keyword evidence="4 13" id="KW-0808">Transferase</keyword>
<dbReference type="PROSITE" id="PS50081">
    <property type="entry name" value="ZF_DAG_PE_2"/>
    <property type="match status" value="3"/>
</dbReference>
<dbReference type="Gene3D" id="3.10.20.90">
    <property type="entry name" value="Phosphatidylinositol 3-kinase Catalytic Subunit, Chain A, domain 1"/>
    <property type="match status" value="1"/>
</dbReference>
<feature type="domain" description="Ras-associating" evidence="17">
    <location>
        <begin position="369"/>
        <end position="467"/>
    </location>
</feature>
<evidence type="ECO:0000256" key="6">
    <source>
        <dbReference type="ARBA" id="ARBA00022737"/>
    </source>
</evidence>
<sequence length="923" mass="103742">MASASAETLFDHGHSFRQKTFHKPTYCQNCTDLLWGIIGQGYICEVCNFVVHERCLRAVVSPCSSIAANLIKNPVAHCWSDPVHHRKKFCNVCRKRLEDTSPSVHCAICEYFAHTDCQDFTLADCKENATYLPGKDLTSVKHMHHWREGNLPTNSKCAACRKNCFSVECLAGFRCEWCGMTCHASCHKNVRRECTFGNLQSIYLPPYAVSIPRTEVPMEAIIGVQARRKEVLTPRSISEEFSSGDNRNRDSDDLLQASTSAHSKDNKSAKEKDEKERGEEEIIKVCDGDTSLRRKIFRTIAVSRNAATEQVLLSALRVFHVTKQHPSLFYITDMYSPDGLPLSGPNLLQNLIRKEGKRRGVFLRYKDRLSGEVRVYPGKLQTTENYCTVTVTDSSTVKELVKEALVQFGLKDFDPDDYQCSEILLDRGVSERVLDSNENPWDIVKQSGNDSIRRMELMRFYLQLKRDPHGPNLALFVGNLPPNLNEKIYENILTEFLSQENKFSSIGPIYYEYGSMVIIYEDAHKAVRALYLLRESKYEDKHLLVMLLPTIEPSMVPAGVQPLLVFVNAKSGGCQGLELISSFRKLLNPYQVFDLDNGGPLPGLYVFRHIKNYKILVCGGDGTIGWVLQCLDNVGQDSECSSPAVAIVPLGTGNDLARVLCWGPGYTGGEDPLNLLRDVIDAEEIRLDRWTVVFHPQEQDENSGAGSSEDNSQILVMNNYFGLGIDADLCLDFHNAREENPNKFNSRLHNKSVYVKMGLKKMVGRTCRDLQRKIRLEVDGKVVDLPQLEGIIILNILSWGSGAKPWGDDREEQFHKPNHYDGMLEVVGVTGVAHLGQIQSGLRTAMRIAQGGHIKIHLNADTPVQVDGEPWVQCPGEVVILKSALKATMLKKTKVKMKRRNTEPSMQLPVTAKPSDDLEPEVF</sequence>
<dbReference type="Proteomes" id="UP000639338">
    <property type="component" value="Unassembled WGS sequence"/>
</dbReference>
<accession>A0A834XRY1</accession>
<dbReference type="SUPFAM" id="SSF111331">
    <property type="entry name" value="NAD kinase/diacylglycerol kinase-like"/>
    <property type="match status" value="1"/>
</dbReference>
<evidence type="ECO:0000259" key="16">
    <source>
        <dbReference type="PROSITE" id="PS50146"/>
    </source>
</evidence>
<evidence type="ECO:0000256" key="1">
    <source>
        <dbReference type="ARBA" id="ARBA00001383"/>
    </source>
</evidence>
<evidence type="ECO:0000256" key="5">
    <source>
        <dbReference type="ARBA" id="ARBA00022723"/>
    </source>
</evidence>
<evidence type="ECO:0000256" key="14">
    <source>
        <dbReference type="SAM" id="MobiDB-lite"/>
    </source>
</evidence>
<dbReference type="GO" id="GO:0007200">
    <property type="term" value="P:phospholipase C-activating G protein-coupled receptor signaling pathway"/>
    <property type="evidence" value="ECO:0007669"/>
    <property type="project" value="InterPro"/>
</dbReference>
<keyword evidence="9 13" id="KW-0418">Kinase</keyword>
<keyword evidence="6" id="KW-0677">Repeat</keyword>
<reference evidence="18 19" key="1">
    <citation type="submission" date="2020-08" db="EMBL/GenBank/DDBJ databases">
        <title>Aphidius gifuensis genome sequencing and assembly.</title>
        <authorList>
            <person name="Du Z."/>
        </authorList>
    </citation>
    <scope>NUCLEOTIDE SEQUENCE [LARGE SCALE GENOMIC DNA]</scope>
    <source>
        <strain evidence="18">YNYX2018</strain>
        <tissue evidence="18">Adults</tissue>
    </source>
</reference>
<feature type="domain" description="DAGKc" evidence="16">
    <location>
        <begin position="558"/>
        <end position="696"/>
    </location>
</feature>
<evidence type="ECO:0000256" key="12">
    <source>
        <dbReference type="ARBA" id="ARBA00023136"/>
    </source>
</evidence>
<organism evidence="18 19">
    <name type="scientific">Aphidius gifuensis</name>
    <name type="common">Parasitoid wasp</name>
    <dbReference type="NCBI Taxonomy" id="684658"/>
    <lineage>
        <taxon>Eukaryota</taxon>
        <taxon>Metazoa</taxon>
        <taxon>Ecdysozoa</taxon>
        <taxon>Arthropoda</taxon>
        <taxon>Hexapoda</taxon>
        <taxon>Insecta</taxon>
        <taxon>Pterygota</taxon>
        <taxon>Neoptera</taxon>
        <taxon>Endopterygota</taxon>
        <taxon>Hymenoptera</taxon>
        <taxon>Apocrita</taxon>
        <taxon>Ichneumonoidea</taxon>
        <taxon>Braconidae</taxon>
        <taxon>Aphidiinae</taxon>
        <taxon>Aphidius</taxon>
    </lineage>
</organism>
<dbReference type="CDD" id="cd17111">
    <property type="entry name" value="RA1_DAGK-theta"/>
    <property type="match status" value="1"/>
</dbReference>
<keyword evidence="10" id="KW-0862">Zinc</keyword>
<dbReference type="FunFam" id="3.30.60.20:FF:000002">
    <property type="entry name" value="Diacylglycerol kinase"/>
    <property type="match status" value="1"/>
</dbReference>
<dbReference type="InterPro" id="IPR016064">
    <property type="entry name" value="NAD/diacylglycerol_kinase_sf"/>
</dbReference>
<evidence type="ECO:0000313" key="19">
    <source>
        <dbReference type="Proteomes" id="UP000639338"/>
    </source>
</evidence>
<gene>
    <name evidence="18" type="ORF">HCN44_001663</name>
</gene>
<dbReference type="InterPro" id="IPR001206">
    <property type="entry name" value="Diacylglycerol_kinase_cat_dom"/>
</dbReference>
<evidence type="ECO:0000256" key="10">
    <source>
        <dbReference type="ARBA" id="ARBA00022833"/>
    </source>
</evidence>
<dbReference type="CDD" id="cd20803">
    <property type="entry name" value="C1_DGKtheta_typeV_rpt1"/>
    <property type="match status" value="1"/>
</dbReference>
<proteinExistence type="inferred from homology"/>
<dbReference type="Pfam" id="PF00609">
    <property type="entry name" value="DAGK_acc"/>
    <property type="match status" value="1"/>
</dbReference>
<dbReference type="Gene3D" id="3.40.50.10330">
    <property type="entry name" value="Probable inorganic polyphosphate/atp-NAD kinase, domain 1"/>
    <property type="match status" value="1"/>
</dbReference>
<dbReference type="EMBL" id="JACMRX010000003">
    <property type="protein sequence ID" value="KAF7992338.1"/>
    <property type="molecule type" value="Genomic_DNA"/>
</dbReference>
<feature type="domain" description="Phorbol-ester/DAG-type" evidence="15">
    <location>
        <begin position="13"/>
        <end position="63"/>
    </location>
</feature>
<dbReference type="OrthoDB" id="242257at2759"/>
<evidence type="ECO:0000259" key="15">
    <source>
        <dbReference type="PROSITE" id="PS50081"/>
    </source>
</evidence>
<dbReference type="InterPro" id="IPR037607">
    <property type="entry name" value="DGK"/>
</dbReference>
<dbReference type="InterPro" id="IPR035979">
    <property type="entry name" value="RBD_domain_sf"/>
</dbReference>
<dbReference type="PANTHER" id="PTHR11255:SF54">
    <property type="entry name" value="DIACYLGLYCEROL KINASE THETA"/>
    <property type="match status" value="1"/>
</dbReference>
<dbReference type="InterPro" id="IPR046349">
    <property type="entry name" value="C1-like_sf"/>
</dbReference>
<dbReference type="InterPro" id="IPR000159">
    <property type="entry name" value="RA_dom"/>
</dbReference>
<dbReference type="InterPro" id="IPR017438">
    <property type="entry name" value="ATP-NAD_kinase_N"/>
</dbReference>
<dbReference type="GO" id="GO:0003676">
    <property type="term" value="F:nucleic acid binding"/>
    <property type="evidence" value="ECO:0007669"/>
    <property type="project" value="InterPro"/>
</dbReference>
<dbReference type="AlphaFoldDB" id="A0A834XRY1"/>
<dbReference type="PROSITE" id="PS50146">
    <property type="entry name" value="DAGK"/>
    <property type="match status" value="1"/>
</dbReference>
<dbReference type="SMART" id="SM00314">
    <property type="entry name" value="RA"/>
    <property type="match status" value="2"/>
</dbReference>
<dbReference type="InterPro" id="IPR020454">
    <property type="entry name" value="DAG/PE-bd"/>
</dbReference>
<evidence type="ECO:0000256" key="3">
    <source>
        <dbReference type="ARBA" id="ARBA00009280"/>
    </source>
</evidence>
<feature type="region of interest" description="Disordered" evidence="14">
    <location>
        <begin position="235"/>
        <end position="279"/>
    </location>
</feature>
<dbReference type="EC" id="2.7.1.107" evidence="13"/>
<keyword evidence="19" id="KW-1185">Reference proteome</keyword>
<dbReference type="InterPro" id="IPR029071">
    <property type="entry name" value="Ubiquitin-like_domsf"/>
</dbReference>
<dbReference type="SMART" id="SM00109">
    <property type="entry name" value="C1"/>
    <property type="match status" value="3"/>
</dbReference>
<dbReference type="FunFam" id="3.40.50.10330:FF:000011">
    <property type="entry name" value="Diacylglycerol kinase"/>
    <property type="match status" value="1"/>
</dbReference>
<dbReference type="Pfam" id="PF00788">
    <property type="entry name" value="RA"/>
    <property type="match status" value="1"/>
</dbReference>
<protein>
    <recommendedName>
        <fullName evidence="13">Diacylglycerol kinase</fullName>
        <shortName evidence="13">DAG kinase</shortName>
        <ecNumber evidence="13">2.7.1.107</ecNumber>
    </recommendedName>
</protein>
<dbReference type="PROSITE" id="PS00479">
    <property type="entry name" value="ZF_DAG_PE_1"/>
    <property type="match status" value="2"/>
</dbReference>
<dbReference type="PRINTS" id="PR00008">
    <property type="entry name" value="DAGPEDOMAIN"/>
</dbReference>
<keyword evidence="5" id="KW-0479">Metal-binding</keyword>
<dbReference type="InterPro" id="IPR002219">
    <property type="entry name" value="PKC_DAG/PE"/>
</dbReference>
<dbReference type="Pfam" id="PF00781">
    <property type="entry name" value="DAGK_cat"/>
    <property type="match status" value="1"/>
</dbReference>
<dbReference type="CDD" id="cd01783">
    <property type="entry name" value="RA2_DAGK-theta"/>
    <property type="match status" value="1"/>
</dbReference>
<dbReference type="GO" id="GO:0004143">
    <property type="term" value="F:ATP-dependent diacylglycerol kinase activity"/>
    <property type="evidence" value="ECO:0007669"/>
    <property type="project" value="UniProtKB-EC"/>
</dbReference>
<dbReference type="SMART" id="SM00045">
    <property type="entry name" value="DAGKa"/>
    <property type="match status" value="1"/>
</dbReference>
<dbReference type="SUPFAM" id="SSF54236">
    <property type="entry name" value="Ubiquitin-like"/>
    <property type="match status" value="2"/>
</dbReference>
<dbReference type="PROSITE" id="PS50200">
    <property type="entry name" value="RA"/>
    <property type="match status" value="1"/>
</dbReference>
<feature type="compositionally biased region" description="Basic and acidic residues" evidence="14">
    <location>
        <begin position="262"/>
        <end position="279"/>
    </location>
</feature>
<evidence type="ECO:0000259" key="17">
    <source>
        <dbReference type="PROSITE" id="PS50200"/>
    </source>
</evidence>
<dbReference type="GO" id="GO:0008270">
    <property type="term" value="F:zinc ion binding"/>
    <property type="evidence" value="ECO:0007669"/>
    <property type="project" value="UniProtKB-KW"/>
</dbReference>
<evidence type="ECO:0000256" key="2">
    <source>
        <dbReference type="ARBA" id="ARBA00004370"/>
    </source>
</evidence>
<name>A0A834XRY1_APHGI</name>
<dbReference type="SUPFAM" id="SSF57889">
    <property type="entry name" value="Cysteine-rich domain"/>
    <property type="match status" value="3"/>
</dbReference>
<comment type="subcellular location">
    <subcellularLocation>
        <location evidence="2">Membrane</location>
    </subcellularLocation>
</comment>
<dbReference type="InterPro" id="IPR056392">
    <property type="entry name" value="DGKtheta_RBD"/>
</dbReference>
<dbReference type="PANTHER" id="PTHR11255">
    <property type="entry name" value="DIACYLGLYCEROL KINASE"/>
    <property type="match status" value="1"/>
</dbReference>
<dbReference type="Gene3D" id="3.30.60.20">
    <property type="match status" value="2"/>
</dbReference>